<dbReference type="SUPFAM" id="SSF116726">
    <property type="entry name" value="TrkA C-terminal domain-like"/>
    <property type="match status" value="2"/>
</dbReference>
<feature type="domain" description="RCK C-terminal" evidence="2">
    <location>
        <begin position="306"/>
        <end position="392"/>
    </location>
</feature>
<evidence type="ECO:0000313" key="3">
    <source>
        <dbReference type="EMBL" id="MDV0441259.1"/>
    </source>
</evidence>
<keyword evidence="1" id="KW-0175">Coiled coil</keyword>
<evidence type="ECO:0000256" key="1">
    <source>
        <dbReference type="SAM" id="Coils"/>
    </source>
</evidence>
<dbReference type="EMBL" id="JAWDKA010000002">
    <property type="protein sequence ID" value="MDV0441259.1"/>
    <property type="molecule type" value="Genomic_DNA"/>
</dbReference>
<sequence>MMDRDYQPINLKDVLVEMKDISELMVDLAYSAVLFESNAIADEVIELEERMNDLVYQARITSMMSVRRLEETEPMSGLLQLAEASQRISNQAADIAKSIMRNVSFPANLRKALPEAEEATHRVVVGAASDLDGARLGDIKLQSVTGIRIIMIRRMRQRFYDPDKHAVLRAGDVLVGRGPDYGFPALCELAGQPVPDDECCDSAAISDLDRAAALMIEMKNISELSVGLAYTALLHENMDLANEVMALEEELDEMRLKLDLWTLEAAKRTDDVASLRGMLYMSSFAESISDAAGSIADVILREIDVPPIIKRIVRESDEIISWVSVHEGSPLDKKSLAESHVGTVTGMVIFAVKHGNHWTYRPGRNVCLYAGDLLVARGRRDGEEKLYGLCGADTDEIEDFEDSE</sequence>
<dbReference type="GO" id="GO:0008324">
    <property type="term" value="F:monoatomic cation transmembrane transporter activity"/>
    <property type="evidence" value="ECO:0007669"/>
    <property type="project" value="InterPro"/>
</dbReference>
<gene>
    <name evidence="3" type="ORF">McpAg1_04400</name>
</gene>
<dbReference type="Gene3D" id="1.20.58.220">
    <property type="entry name" value="Phosphate transport system protein phou homolog 2, domain 2"/>
    <property type="match status" value="2"/>
</dbReference>
<feature type="coiled-coil region" evidence="1">
    <location>
        <begin position="230"/>
        <end position="264"/>
    </location>
</feature>
<comment type="caution">
    <text evidence="3">The sequence shown here is derived from an EMBL/GenBank/DDBJ whole genome shotgun (WGS) entry which is preliminary data.</text>
</comment>
<name>A0AAE4S9T1_9EURY</name>
<evidence type="ECO:0000259" key="2">
    <source>
        <dbReference type="PROSITE" id="PS51202"/>
    </source>
</evidence>
<dbReference type="PANTHER" id="PTHR30445:SF8">
    <property type="entry name" value="K(+)_H(+) ANTIPORTER SUBUNIT KHTT"/>
    <property type="match status" value="1"/>
</dbReference>
<dbReference type="PANTHER" id="PTHR30445">
    <property type="entry name" value="K(+)_H(+) ANTIPORTER SUBUNIT KHTT"/>
    <property type="match status" value="1"/>
</dbReference>
<dbReference type="InterPro" id="IPR050144">
    <property type="entry name" value="AAE_transporter"/>
</dbReference>
<dbReference type="Proteomes" id="UP001273136">
    <property type="component" value="Unassembled WGS sequence"/>
</dbReference>
<accession>A0AAE4S9T1</accession>
<protein>
    <recommendedName>
        <fullName evidence="2">RCK C-terminal domain-containing protein</fullName>
    </recommendedName>
</protein>
<dbReference type="RefSeq" id="WP_338093651.1">
    <property type="nucleotide sequence ID" value="NZ_JAWDKA010000002.1"/>
</dbReference>
<dbReference type="InterPro" id="IPR026022">
    <property type="entry name" value="PhoU_dom"/>
</dbReference>
<dbReference type="InterPro" id="IPR038078">
    <property type="entry name" value="PhoU-like_sf"/>
</dbReference>
<dbReference type="InterPro" id="IPR036721">
    <property type="entry name" value="RCK_C_sf"/>
</dbReference>
<dbReference type="GO" id="GO:0006813">
    <property type="term" value="P:potassium ion transport"/>
    <property type="evidence" value="ECO:0007669"/>
    <property type="project" value="InterPro"/>
</dbReference>
<feature type="domain" description="RCK C-terminal" evidence="2">
    <location>
        <begin position="108"/>
        <end position="192"/>
    </location>
</feature>
<dbReference type="Pfam" id="PF01895">
    <property type="entry name" value="PhoU"/>
    <property type="match status" value="2"/>
</dbReference>
<organism evidence="3 4">
    <name type="scientific">Methanorbis furvi</name>
    <dbReference type="NCBI Taxonomy" id="3028299"/>
    <lineage>
        <taxon>Archaea</taxon>
        <taxon>Methanobacteriati</taxon>
        <taxon>Methanobacteriota</taxon>
        <taxon>Stenosarchaea group</taxon>
        <taxon>Methanomicrobia</taxon>
        <taxon>Methanomicrobiales</taxon>
        <taxon>Methanocorpusculaceae</taxon>
        <taxon>Methanorbis</taxon>
    </lineage>
</organism>
<dbReference type="Pfam" id="PF02080">
    <property type="entry name" value="TrkA_C"/>
    <property type="match status" value="2"/>
</dbReference>
<keyword evidence="4" id="KW-1185">Reference proteome</keyword>
<dbReference type="Gene3D" id="3.30.70.1450">
    <property type="entry name" value="Regulator of K+ conductance, C-terminal domain"/>
    <property type="match status" value="2"/>
</dbReference>
<proteinExistence type="predicted"/>
<evidence type="ECO:0000313" key="4">
    <source>
        <dbReference type="Proteomes" id="UP001273136"/>
    </source>
</evidence>
<dbReference type="PROSITE" id="PS51202">
    <property type="entry name" value="RCK_C"/>
    <property type="match status" value="2"/>
</dbReference>
<reference evidence="3" key="1">
    <citation type="submission" date="2023-06" db="EMBL/GenBank/DDBJ databases">
        <title>Genome sequence of Methancorpusculaceae sp. Ag1.</title>
        <authorList>
            <person name="Protasov E."/>
            <person name="Platt K."/>
            <person name="Poehlein A."/>
            <person name="Daniel R."/>
            <person name="Brune A."/>
        </authorList>
    </citation>
    <scope>NUCLEOTIDE SEQUENCE</scope>
    <source>
        <strain evidence="3">Ag1</strain>
    </source>
</reference>
<dbReference type="SUPFAM" id="SSF109755">
    <property type="entry name" value="PhoU-like"/>
    <property type="match status" value="2"/>
</dbReference>
<dbReference type="InterPro" id="IPR006037">
    <property type="entry name" value="RCK_C"/>
</dbReference>
<dbReference type="AlphaFoldDB" id="A0AAE4S9T1"/>